<proteinExistence type="predicted"/>
<organism evidence="2">
    <name type="scientific">Tanacetum cinerariifolium</name>
    <name type="common">Dalmatian daisy</name>
    <name type="synonym">Chrysanthemum cinerariifolium</name>
    <dbReference type="NCBI Taxonomy" id="118510"/>
    <lineage>
        <taxon>Eukaryota</taxon>
        <taxon>Viridiplantae</taxon>
        <taxon>Streptophyta</taxon>
        <taxon>Embryophyta</taxon>
        <taxon>Tracheophyta</taxon>
        <taxon>Spermatophyta</taxon>
        <taxon>Magnoliopsida</taxon>
        <taxon>eudicotyledons</taxon>
        <taxon>Gunneridae</taxon>
        <taxon>Pentapetalae</taxon>
        <taxon>asterids</taxon>
        <taxon>campanulids</taxon>
        <taxon>Asterales</taxon>
        <taxon>Asteraceae</taxon>
        <taxon>Asteroideae</taxon>
        <taxon>Anthemideae</taxon>
        <taxon>Anthemidinae</taxon>
        <taxon>Tanacetum</taxon>
    </lineage>
</organism>
<sequence>MSTPLFVDPEISTQADGAQSSRVRVPLLKDPYEAFRQAYLVRTDTESEPFKDPVKTETPESPHIVAPPTCHVEESEGSGTSGARSRSSNSTAPLLPYHPLTHTTPVLVPSLGRTVRMAVRVSPVMSLTFSVSIAEEAAMPDLAFYKRFGSFYDSSPSPTFLVWKRYRGTSELILDTNSEGDELRDKDDDEEEDEEVEESLDSDSKSENAEEEGPTIEDEDPTTGDEGLAVGDESPGSERPERVSALRQPTLTTWIDPKDGIAYIDVLSYPPLAPLVQTPPSPEWSCGSVLVCPTHSIVPSPISSPMISLSVPSPVPSPATVEAEGFLTQLGAQVEMQEGLIRDHTV</sequence>
<gene>
    <name evidence="2" type="ORF">Tci_431119</name>
</gene>
<dbReference type="AlphaFoldDB" id="A0A699HSN0"/>
<feature type="compositionally biased region" description="Basic and acidic residues" evidence="1">
    <location>
        <begin position="45"/>
        <end position="60"/>
    </location>
</feature>
<evidence type="ECO:0000256" key="1">
    <source>
        <dbReference type="SAM" id="MobiDB-lite"/>
    </source>
</evidence>
<feature type="compositionally biased region" description="Polar residues" evidence="1">
    <location>
        <begin position="11"/>
        <end position="22"/>
    </location>
</feature>
<name>A0A699HSN0_TANCI</name>
<feature type="region of interest" description="Disordered" evidence="1">
    <location>
        <begin position="1"/>
        <end position="22"/>
    </location>
</feature>
<feature type="region of interest" description="Disordered" evidence="1">
    <location>
        <begin position="174"/>
        <end position="250"/>
    </location>
</feature>
<feature type="region of interest" description="Disordered" evidence="1">
    <location>
        <begin position="45"/>
        <end position="97"/>
    </location>
</feature>
<feature type="compositionally biased region" description="Low complexity" evidence="1">
    <location>
        <begin position="77"/>
        <end position="92"/>
    </location>
</feature>
<feature type="compositionally biased region" description="Acidic residues" evidence="1">
    <location>
        <begin position="187"/>
        <end position="201"/>
    </location>
</feature>
<accession>A0A699HSN0</accession>
<evidence type="ECO:0000313" key="2">
    <source>
        <dbReference type="EMBL" id="GEY59145.1"/>
    </source>
</evidence>
<reference evidence="2" key="1">
    <citation type="journal article" date="2019" name="Sci. Rep.">
        <title>Draft genome of Tanacetum cinerariifolium, the natural source of mosquito coil.</title>
        <authorList>
            <person name="Yamashiro T."/>
            <person name="Shiraishi A."/>
            <person name="Satake H."/>
            <person name="Nakayama K."/>
        </authorList>
    </citation>
    <scope>NUCLEOTIDE SEQUENCE</scope>
</reference>
<protein>
    <submittedName>
        <fullName evidence="2">Uncharacterized protein</fullName>
    </submittedName>
</protein>
<dbReference type="EMBL" id="BKCJ010191656">
    <property type="protein sequence ID" value="GEY59145.1"/>
    <property type="molecule type" value="Genomic_DNA"/>
</dbReference>
<comment type="caution">
    <text evidence="2">The sequence shown here is derived from an EMBL/GenBank/DDBJ whole genome shotgun (WGS) entry which is preliminary data.</text>
</comment>
<feature type="compositionally biased region" description="Acidic residues" evidence="1">
    <location>
        <begin position="209"/>
        <end position="223"/>
    </location>
</feature>